<dbReference type="InterPro" id="IPR001611">
    <property type="entry name" value="Leu-rich_rpt"/>
</dbReference>
<dbReference type="InterPro" id="IPR013210">
    <property type="entry name" value="LRR_N_plant-typ"/>
</dbReference>
<dbReference type="PANTHER" id="PTHR48060:SF21">
    <property type="entry name" value="L DOMAIN-LIKE PROTEIN"/>
    <property type="match status" value="1"/>
</dbReference>
<protein>
    <recommendedName>
        <fullName evidence="5">Leucine-rich repeat-containing N-terminal plant-type domain-containing protein</fullName>
    </recommendedName>
</protein>
<keyword evidence="1" id="KW-0433">Leucine-rich repeat</keyword>
<dbReference type="Proteomes" id="UP001396334">
    <property type="component" value="Unassembled WGS sequence"/>
</dbReference>
<keyword evidence="3" id="KW-0677">Repeat</keyword>
<dbReference type="EMBL" id="JBBPBN010000063">
    <property type="protein sequence ID" value="KAK8986436.1"/>
    <property type="molecule type" value="Genomic_DNA"/>
</dbReference>
<sequence>MWMQCFIVCFAISVRNLSTDQFALVQFKDRVSDPQNVLTNNWKASTSVCNWVGVSCGVIHERVVALNLTNMSLTGTIPPHLGNLSFLLSLDLSSNHLVKFHLPSSIFPL</sequence>
<accession>A0ABR2PDB3</accession>
<dbReference type="InterPro" id="IPR053211">
    <property type="entry name" value="DNA_repair-toleration"/>
</dbReference>
<dbReference type="Pfam" id="PF00560">
    <property type="entry name" value="LRR_1"/>
    <property type="match status" value="2"/>
</dbReference>
<feature type="chain" id="PRO_5046853416" description="Leucine-rich repeat-containing N-terminal plant-type domain-containing protein" evidence="4">
    <location>
        <begin position="20"/>
        <end position="109"/>
    </location>
</feature>
<organism evidence="6 7">
    <name type="scientific">Hibiscus sabdariffa</name>
    <name type="common">roselle</name>
    <dbReference type="NCBI Taxonomy" id="183260"/>
    <lineage>
        <taxon>Eukaryota</taxon>
        <taxon>Viridiplantae</taxon>
        <taxon>Streptophyta</taxon>
        <taxon>Embryophyta</taxon>
        <taxon>Tracheophyta</taxon>
        <taxon>Spermatophyta</taxon>
        <taxon>Magnoliopsida</taxon>
        <taxon>eudicotyledons</taxon>
        <taxon>Gunneridae</taxon>
        <taxon>Pentapetalae</taxon>
        <taxon>rosids</taxon>
        <taxon>malvids</taxon>
        <taxon>Malvales</taxon>
        <taxon>Malvaceae</taxon>
        <taxon>Malvoideae</taxon>
        <taxon>Hibiscus</taxon>
    </lineage>
</organism>
<keyword evidence="7" id="KW-1185">Reference proteome</keyword>
<keyword evidence="2 4" id="KW-0732">Signal</keyword>
<evidence type="ECO:0000259" key="5">
    <source>
        <dbReference type="Pfam" id="PF08263"/>
    </source>
</evidence>
<dbReference type="PANTHER" id="PTHR48060">
    <property type="entry name" value="DNA DAMAGE-REPAIR/TOLERATION PROTEIN DRT100"/>
    <property type="match status" value="1"/>
</dbReference>
<dbReference type="Gene3D" id="3.80.10.10">
    <property type="entry name" value="Ribonuclease Inhibitor"/>
    <property type="match status" value="1"/>
</dbReference>
<evidence type="ECO:0000256" key="1">
    <source>
        <dbReference type="ARBA" id="ARBA00022614"/>
    </source>
</evidence>
<dbReference type="SUPFAM" id="SSF52058">
    <property type="entry name" value="L domain-like"/>
    <property type="match status" value="1"/>
</dbReference>
<evidence type="ECO:0000256" key="4">
    <source>
        <dbReference type="SAM" id="SignalP"/>
    </source>
</evidence>
<proteinExistence type="predicted"/>
<reference evidence="6 7" key="1">
    <citation type="journal article" date="2024" name="G3 (Bethesda)">
        <title>Genome assembly of Hibiscus sabdariffa L. provides insights into metabolisms of medicinal natural products.</title>
        <authorList>
            <person name="Kim T."/>
        </authorList>
    </citation>
    <scope>NUCLEOTIDE SEQUENCE [LARGE SCALE GENOMIC DNA]</scope>
    <source>
        <strain evidence="6">TK-2024</strain>
        <tissue evidence="6">Old leaves</tissue>
    </source>
</reference>
<evidence type="ECO:0000256" key="2">
    <source>
        <dbReference type="ARBA" id="ARBA00022729"/>
    </source>
</evidence>
<comment type="caution">
    <text evidence="6">The sequence shown here is derived from an EMBL/GenBank/DDBJ whole genome shotgun (WGS) entry which is preliminary data.</text>
</comment>
<gene>
    <name evidence="6" type="ORF">V6N11_009995</name>
</gene>
<evidence type="ECO:0000313" key="7">
    <source>
        <dbReference type="Proteomes" id="UP001396334"/>
    </source>
</evidence>
<evidence type="ECO:0000313" key="6">
    <source>
        <dbReference type="EMBL" id="KAK8986436.1"/>
    </source>
</evidence>
<name>A0ABR2PDB3_9ROSI</name>
<evidence type="ECO:0000256" key="3">
    <source>
        <dbReference type="ARBA" id="ARBA00022737"/>
    </source>
</evidence>
<feature type="signal peptide" evidence="4">
    <location>
        <begin position="1"/>
        <end position="19"/>
    </location>
</feature>
<dbReference type="Pfam" id="PF08263">
    <property type="entry name" value="LRRNT_2"/>
    <property type="match status" value="1"/>
</dbReference>
<feature type="domain" description="Leucine-rich repeat-containing N-terminal plant-type" evidence="5">
    <location>
        <begin position="18"/>
        <end position="56"/>
    </location>
</feature>
<dbReference type="InterPro" id="IPR032675">
    <property type="entry name" value="LRR_dom_sf"/>
</dbReference>